<dbReference type="InterPro" id="IPR011251">
    <property type="entry name" value="Luciferase-like_dom"/>
</dbReference>
<dbReference type="InterPro" id="IPR019949">
    <property type="entry name" value="CmoO-like"/>
</dbReference>
<evidence type="ECO:0000313" key="4">
    <source>
        <dbReference type="Proteomes" id="UP001141259"/>
    </source>
</evidence>
<dbReference type="EMBL" id="JANYMP010000002">
    <property type="protein sequence ID" value="MCS7476054.1"/>
    <property type="molecule type" value="Genomic_DNA"/>
</dbReference>
<dbReference type="RefSeq" id="WP_259621573.1">
    <property type="nucleotide sequence ID" value="NZ_JANYMP010000002.1"/>
</dbReference>
<reference evidence="3" key="1">
    <citation type="submission" date="2022-08" db="EMBL/GenBank/DDBJ databases">
        <authorList>
            <person name="Tistechok S."/>
            <person name="Samborskyy M."/>
            <person name="Roman I."/>
        </authorList>
    </citation>
    <scope>NUCLEOTIDE SEQUENCE</scope>
    <source>
        <strain evidence="3">DSM 103496</strain>
    </source>
</reference>
<feature type="domain" description="Luciferase-like" evidence="2">
    <location>
        <begin position="9"/>
        <end position="304"/>
    </location>
</feature>
<accession>A0A9X2ZY46</accession>
<dbReference type="NCBIfam" id="TIGR03558">
    <property type="entry name" value="oxido_grp_1"/>
    <property type="match status" value="1"/>
</dbReference>
<organism evidence="3 4">
    <name type="scientific">Umezawaea endophytica</name>
    <dbReference type="NCBI Taxonomy" id="1654476"/>
    <lineage>
        <taxon>Bacteria</taxon>
        <taxon>Bacillati</taxon>
        <taxon>Actinomycetota</taxon>
        <taxon>Actinomycetes</taxon>
        <taxon>Pseudonocardiales</taxon>
        <taxon>Pseudonocardiaceae</taxon>
        <taxon>Umezawaea</taxon>
    </lineage>
</organism>
<dbReference type="PANTHER" id="PTHR30137">
    <property type="entry name" value="LUCIFERASE-LIKE MONOOXYGENASE"/>
    <property type="match status" value="1"/>
</dbReference>
<dbReference type="Gene3D" id="3.20.20.30">
    <property type="entry name" value="Luciferase-like domain"/>
    <property type="match status" value="1"/>
</dbReference>
<dbReference type="SUPFAM" id="SSF51679">
    <property type="entry name" value="Bacterial luciferase-like"/>
    <property type="match status" value="1"/>
</dbReference>
<dbReference type="GO" id="GO:0016705">
    <property type="term" value="F:oxidoreductase activity, acting on paired donors, with incorporation or reduction of molecular oxygen"/>
    <property type="evidence" value="ECO:0007669"/>
    <property type="project" value="InterPro"/>
</dbReference>
<dbReference type="Proteomes" id="UP001141259">
    <property type="component" value="Unassembled WGS sequence"/>
</dbReference>
<dbReference type="InterPro" id="IPR036661">
    <property type="entry name" value="Luciferase-like_sf"/>
</dbReference>
<name>A0A9X2ZY46_9PSEU</name>
<proteinExistence type="predicted"/>
<dbReference type="AlphaFoldDB" id="A0A9X2ZY46"/>
<comment type="caution">
    <text evidence="3">The sequence shown here is derived from an EMBL/GenBank/DDBJ whole genome shotgun (WGS) entry which is preliminary data.</text>
</comment>
<protein>
    <submittedName>
        <fullName evidence="3">LLM class flavin-dependent oxidoreductase</fullName>
    </submittedName>
</protein>
<sequence>MSRLRDVPLSVLDLATIGSGSNATEALRGTTELAQHVERLGYQRFWLAEHHSMPGIASSAPAILIGHVAAATTTLRVGSGGVMLPNHAPLVVAEQFGTLTALHPDRIDLGIGRAPGTDQKTARALRRSAGSLSAEDFPQQLSELMGYFDGTEDITAVPSTGNKPPVWLLGSSGYSAQVAGLLGLPFAFAHHFSAENTLPALALYRQNFRPSAVLQEPYAMVCAAVIAADTAEHARWIAGPSGLAFLRLRGGNPGLFPSPEEAAEYPYSDIERMFIESRASSMVIGDPATVEAGLEELLDETLADELMITTMVHSNADRIRSYELVKELAGRSVAV</sequence>
<dbReference type="InterPro" id="IPR050766">
    <property type="entry name" value="Bact_Lucif_Oxidored"/>
</dbReference>
<dbReference type="PANTHER" id="PTHR30137:SF6">
    <property type="entry name" value="LUCIFERASE-LIKE MONOOXYGENASE"/>
    <property type="match status" value="1"/>
</dbReference>
<evidence type="ECO:0000256" key="1">
    <source>
        <dbReference type="ARBA" id="ARBA00007789"/>
    </source>
</evidence>
<dbReference type="Pfam" id="PF00296">
    <property type="entry name" value="Bac_luciferase"/>
    <property type="match status" value="1"/>
</dbReference>
<gene>
    <name evidence="3" type="ORF">NZH93_04235</name>
</gene>
<evidence type="ECO:0000313" key="3">
    <source>
        <dbReference type="EMBL" id="MCS7476054.1"/>
    </source>
</evidence>
<comment type="similarity">
    <text evidence="1">To bacterial alkanal monooxygenase alpha and beta chains.</text>
</comment>
<dbReference type="FunFam" id="3.20.20.30:FF:000002">
    <property type="entry name" value="LLM class flavin-dependent oxidoreductase"/>
    <property type="match status" value="1"/>
</dbReference>
<evidence type="ECO:0000259" key="2">
    <source>
        <dbReference type="Pfam" id="PF00296"/>
    </source>
</evidence>
<keyword evidence="4" id="KW-1185">Reference proteome</keyword>
<dbReference type="GO" id="GO:0005829">
    <property type="term" value="C:cytosol"/>
    <property type="evidence" value="ECO:0007669"/>
    <property type="project" value="TreeGrafter"/>
</dbReference>